<dbReference type="SUPFAM" id="SSF54637">
    <property type="entry name" value="Thioesterase/thiol ester dehydrase-isomerase"/>
    <property type="match status" value="1"/>
</dbReference>
<dbReference type="EMBL" id="KV875098">
    <property type="protein sequence ID" value="OIW28946.1"/>
    <property type="molecule type" value="Genomic_DNA"/>
</dbReference>
<keyword evidence="2" id="KW-0378">Hydrolase</keyword>
<dbReference type="PANTHER" id="PTHR31793">
    <property type="entry name" value="4-HYDROXYBENZOYL-COA THIOESTERASE FAMILY MEMBER"/>
    <property type="match status" value="1"/>
</dbReference>
<gene>
    <name evidence="3" type="ORF">CONLIGDRAFT_401381</name>
</gene>
<comment type="similarity">
    <text evidence="1">Belongs to the 4-hydroxybenzoyl-CoA thioesterase family.</text>
</comment>
<dbReference type="CDD" id="cd00586">
    <property type="entry name" value="4HBT"/>
    <property type="match status" value="1"/>
</dbReference>
<dbReference type="InParanoid" id="A0A1J7JMK6"/>
<name>A0A1J7JMK6_9PEZI</name>
<keyword evidence="4" id="KW-1185">Reference proteome</keyword>
<dbReference type="InterPro" id="IPR050563">
    <property type="entry name" value="4-hydroxybenzoyl-CoA_TE"/>
</dbReference>
<dbReference type="InterPro" id="IPR029069">
    <property type="entry name" value="HotDog_dom_sf"/>
</dbReference>
<dbReference type="FunFam" id="3.10.129.10:FF:000104">
    <property type="entry name" value="Thioesterase family protein (AFU_orthologue AFUA_2G16350)"/>
    <property type="match status" value="1"/>
</dbReference>
<protein>
    <submittedName>
        <fullName evidence="3">Uncharacterized protein</fullName>
    </submittedName>
</protein>
<evidence type="ECO:0000256" key="1">
    <source>
        <dbReference type="ARBA" id="ARBA00005953"/>
    </source>
</evidence>
<dbReference type="STRING" id="1408157.A0A1J7JMK6"/>
<dbReference type="Proteomes" id="UP000182658">
    <property type="component" value="Unassembled WGS sequence"/>
</dbReference>
<evidence type="ECO:0000313" key="3">
    <source>
        <dbReference type="EMBL" id="OIW28946.1"/>
    </source>
</evidence>
<dbReference type="AlphaFoldDB" id="A0A1J7JMK6"/>
<organism evidence="3 4">
    <name type="scientific">Coniochaeta ligniaria NRRL 30616</name>
    <dbReference type="NCBI Taxonomy" id="1408157"/>
    <lineage>
        <taxon>Eukaryota</taxon>
        <taxon>Fungi</taxon>
        <taxon>Dikarya</taxon>
        <taxon>Ascomycota</taxon>
        <taxon>Pezizomycotina</taxon>
        <taxon>Sordariomycetes</taxon>
        <taxon>Sordariomycetidae</taxon>
        <taxon>Coniochaetales</taxon>
        <taxon>Coniochaetaceae</taxon>
        <taxon>Coniochaeta</taxon>
    </lineage>
</organism>
<dbReference type="PANTHER" id="PTHR31793:SF27">
    <property type="entry name" value="NOVEL THIOESTERASE SUPERFAMILY DOMAIN AND SAPOSIN A-TYPE DOMAIN CONTAINING PROTEIN (0610012H03RIK)"/>
    <property type="match status" value="1"/>
</dbReference>
<accession>A0A1J7JMK6</accession>
<sequence>MDSPLQLKRRTRADYPFLLEYRTRWSDNDMYDHMNNSIYNFLYVGYQHVFFRYDSVVNTYLIEHCGLHPPSSSQYGMVVHSHNDYFGPISFPAVAQLGLRVNRLGRSSVKYEIALFEQGVEEVKAVGEFIHVFVDRATKRAAANGMDHDLRNGLSKILVRPADSKL</sequence>
<dbReference type="Pfam" id="PF13279">
    <property type="entry name" value="4HBT_2"/>
    <property type="match status" value="1"/>
</dbReference>
<reference evidence="3 4" key="1">
    <citation type="submission" date="2016-10" db="EMBL/GenBank/DDBJ databases">
        <title>Draft genome sequence of Coniochaeta ligniaria NRRL30616, a lignocellulolytic fungus for bioabatement of inhibitors in plant biomass hydrolysates.</title>
        <authorList>
            <consortium name="DOE Joint Genome Institute"/>
            <person name="Jimenez D.J."/>
            <person name="Hector R.E."/>
            <person name="Riley R."/>
            <person name="Sun H."/>
            <person name="Grigoriev I.V."/>
            <person name="Van Elsas J.D."/>
            <person name="Nichols N.N."/>
        </authorList>
    </citation>
    <scope>NUCLEOTIDE SEQUENCE [LARGE SCALE GENOMIC DNA]</scope>
    <source>
        <strain evidence="3 4">NRRL 30616</strain>
    </source>
</reference>
<dbReference type="Gene3D" id="3.10.129.10">
    <property type="entry name" value="Hotdog Thioesterase"/>
    <property type="match status" value="1"/>
</dbReference>
<evidence type="ECO:0000256" key="2">
    <source>
        <dbReference type="ARBA" id="ARBA00022801"/>
    </source>
</evidence>
<dbReference type="GO" id="GO:0047617">
    <property type="term" value="F:fatty acyl-CoA hydrolase activity"/>
    <property type="evidence" value="ECO:0007669"/>
    <property type="project" value="TreeGrafter"/>
</dbReference>
<evidence type="ECO:0000313" key="4">
    <source>
        <dbReference type="Proteomes" id="UP000182658"/>
    </source>
</evidence>
<dbReference type="OrthoDB" id="2420454at2759"/>
<proteinExistence type="inferred from homology"/>